<dbReference type="InterPro" id="IPR012438">
    <property type="entry name" value="DUF1639"/>
</dbReference>
<sequence>MDSSPAMTNSTAPAAMSETPVTTPVTAPATRSRDPGLFKSFDLPAGWGCRRPMAFCLDSSAAVAAPAAVAVEPKRSASRSPPKGDETELAPAAVEAPRKHWNLRDRKGGRWEGVDDAQNPWSMDGGVARGFSVELTRQEIEDDFFAITGRKAPRKPAKRPKSVQRQIDAICPGNSLWEVNRDRYKVNEAARDGGGGGGGAAGEDHFDGGIEELRVKLMGHLRDAADRLRVPHASPQLPPPPAPPPPPPPSTTTTTKPAATQPPETNSDPELRAPPPPPPLLPPPPPLADGNGAAARPWNLRQRTRRRPATSLSSWAAVPGSSSSSSRRRKRAPFSVTLSPEEIEEDIYALTGARPRRRPRKRPRASLFPGLWLTEVTADAYRVPDE</sequence>
<feature type="region of interest" description="Disordered" evidence="1">
    <location>
        <begin position="224"/>
        <end position="335"/>
    </location>
</feature>
<dbReference type="Gramene" id="LPERR05G20710.1">
    <property type="protein sequence ID" value="LPERR05G20710.1"/>
    <property type="gene ID" value="LPERR05G20710"/>
</dbReference>
<feature type="compositionally biased region" description="Polar residues" evidence="1">
    <location>
        <begin position="1"/>
        <end position="12"/>
    </location>
</feature>
<feature type="compositionally biased region" description="Pro residues" evidence="1">
    <location>
        <begin position="236"/>
        <end position="250"/>
    </location>
</feature>
<evidence type="ECO:0008006" key="4">
    <source>
        <dbReference type="Google" id="ProtNLM"/>
    </source>
</evidence>
<dbReference type="HOGENOM" id="CLU_716421_0_0_1"/>
<name>A0A0D9WJF3_9ORYZ</name>
<organism evidence="2 3">
    <name type="scientific">Leersia perrieri</name>
    <dbReference type="NCBI Taxonomy" id="77586"/>
    <lineage>
        <taxon>Eukaryota</taxon>
        <taxon>Viridiplantae</taxon>
        <taxon>Streptophyta</taxon>
        <taxon>Embryophyta</taxon>
        <taxon>Tracheophyta</taxon>
        <taxon>Spermatophyta</taxon>
        <taxon>Magnoliopsida</taxon>
        <taxon>Liliopsida</taxon>
        <taxon>Poales</taxon>
        <taxon>Poaceae</taxon>
        <taxon>BOP clade</taxon>
        <taxon>Oryzoideae</taxon>
        <taxon>Oryzeae</taxon>
        <taxon>Oryzinae</taxon>
        <taxon>Leersia</taxon>
    </lineage>
</organism>
<protein>
    <recommendedName>
        <fullName evidence="4">DUF1639 domain-containing protein</fullName>
    </recommendedName>
</protein>
<dbReference type="PANTHER" id="PTHR33130">
    <property type="entry name" value="PUTATIVE (DUF1639)-RELATED"/>
    <property type="match status" value="1"/>
</dbReference>
<keyword evidence="3" id="KW-1185">Reference proteome</keyword>
<evidence type="ECO:0000256" key="1">
    <source>
        <dbReference type="SAM" id="MobiDB-lite"/>
    </source>
</evidence>
<dbReference type="Proteomes" id="UP000032180">
    <property type="component" value="Chromosome 5"/>
</dbReference>
<evidence type="ECO:0000313" key="2">
    <source>
        <dbReference type="EnsemblPlants" id="LPERR05G20710.1"/>
    </source>
</evidence>
<reference evidence="2" key="3">
    <citation type="submission" date="2015-04" db="UniProtKB">
        <authorList>
            <consortium name="EnsemblPlants"/>
        </authorList>
    </citation>
    <scope>IDENTIFICATION</scope>
</reference>
<feature type="compositionally biased region" description="Pro residues" evidence="1">
    <location>
        <begin position="272"/>
        <end position="287"/>
    </location>
</feature>
<evidence type="ECO:0000313" key="3">
    <source>
        <dbReference type="Proteomes" id="UP000032180"/>
    </source>
</evidence>
<dbReference type="Pfam" id="PF07797">
    <property type="entry name" value="DUF1639"/>
    <property type="match status" value="2"/>
</dbReference>
<proteinExistence type="predicted"/>
<feature type="compositionally biased region" description="Low complexity" evidence="1">
    <location>
        <begin position="311"/>
        <end position="325"/>
    </location>
</feature>
<feature type="compositionally biased region" description="Low complexity" evidence="1">
    <location>
        <begin position="251"/>
        <end position="263"/>
    </location>
</feature>
<accession>A0A0D9WJF3</accession>
<dbReference type="STRING" id="77586.A0A0D9WJF3"/>
<feature type="compositionally biased region" description="Low complexity" evidence="1">
    <location>
        <begin position="19"/>
        <end position="30"/>
    </location>
</feature>
<dbReference type="PANTHER" id="PTHR33130:SF38">
    <property type="entry name" value="OS05G0551500 PROTEIN"/>
    <property type="match status" value="1"/>
</dbReference>
<dbReference type="EnsemblPlants" id="LPERR05G20710.1">
    <property type="protein sequence ID" value="LPERR05G20710.1"/>
    <property type="gene ID" value="LPERR05G20710"/>
</dbReference>
<reference evidence="2 3" key="1">
    <citation type="submission" date="2012-08" db="EMBL/GenBank/DDBJ databases">
        <title>Oryza genome evolution.</title>
        <authorList>
            <person name="Wing R.A."/>
        </authorList>
    </citation>
    <scope>NUCLEOTIDE SEQUENCE</scope>
</reference>
<reference evidence="3" key="2">
    <citation type="submission" date="2013-12" db="EMBL/GenBank/DDBJ databases">
        <authorList>
            <person name="Yu Y."/>
            <person name="Lee S."/>
            <person name="de Baynast K."/>
            <person name="Wissotski M."/>
            <person name="Liu L."/>
            <person name="Talag J."/>
            <person name="Goicoechea J."/>
            <person name="Angelova A."/>
            <person name="Jetty R."/>
            <person name="Kudrna D."/>
            <person name="Golser W."/>
            <person name="Rivera L."/>
            <person name="Zhang J."/>
            <person name="Wing R."/>
        </authorList>
    </citation>
    <scope>NUCLEOTIDE SEQUENCE</scope>
</reference>
<feature type="region of interest" description="Disordered" evidence="1">
    <location>
        <begin position="1"/>
        <end position="38"/>
    </location>
</feature>
<dbReference type="AlphaFoldDB" id="A0A0D9WJF3"/>
<dbReference type="eggNOG" id="ENOG502R85I">
    <property type="taxonomic scope" value="Eukaryota"/>
</dbReference>
<feature type="region of interest" description="Disordered" evidence="1">
    <location>
        <begin position="68"/>
        <end position="126"/>
    </location>
</feature>
<feature type="compositionally biased region" description="Basic and acidic residues" evidence="1">
    <location>
        <begin position="96"/>
        <end position="113"/>
    </location>
</feature>